<organism evidence="5 6">
    <name type="scientific">Trichoderma lentiforme</name>
    <dbReference type="NCBI Taxonomy" id="1567552"/>
    <lineage>
        <taxon>Eukaryota</taxon>
        <taxon>Fungi</taxon>
        <taxon>Dikarya</taxon>
        <taxon>Ascomycota</taxon>
        <taxon>Pezizomycotina</taxon>
        <taxon>Sordariomycetes</taxon>
        <taxon>Hypocreomycetidae</taxon>
        <taxon>Hypocreales</taxon>
        <taxon>Hypocreaceae</taxon>
        <taxon>Trichoderma</taxon>
    </lineage>
</organism>
<protein>
    <submittedName>
        <fullName evidence="5">Hydrophobin-1</fullName>
    </submittedName>
</protein>
<evidence type="ECO:0000256" key="2">
    <source>
        <dbReference type="ARBA" id="ARBA00009576"/>
    </source>
</evidence>
<keyword evidence="6" id="KW-1185">Reference proteome</keyword>
<dbReference type="EMBL" id="QLNT01000013">
    <property type="protein sequence ID" value="KAF3068551.1"/>
    <property type="molecule type" value="Genomic_DNA"/>
</dbReference>
<evidence type="ECO:0000256" key="4">
    <source>
        <dbReference type="SAM" id="SignalP"/>
    </source>
</evidence>
<gene>
    <name evidence="5" type="ORF">CFAM422_007575</name>
</gene>
<dbReference type="Proteomes" id="UP000801864">
    <property type="component" value="Unassembled WGS sequence"/>
</dbReference>
<dbReference type="InterPro" id="IPR010636">
    <property type="entry name" value="Class_II_hydrophobin"/>
</dbReference>
<reference evidence="5 6" key="1">
    <citation type="submission" date="2018-06" db="EMBL/GenBank/DDBJ databases">
        <title>Genome analysis of cellulolytic fungus Trichoderma lentiforme CFAM-422.</title>
        <authorList>
            <person name="Steindorff A.S."/>
            <person name="Formighieri E.F."/>
            <person name="Midorikawa G.E.O."/>
            <person name="Tamietti M.S."/>
            <person name="Ramos E.Z."/>
            <person name="Silva A.S."/>
            <person name="Bon E.P.S."/>
            <person name="Mendes T.D."/>
            <person name="Damaso M.C.T."/>
            <person name="Favaro L.C.L."/>
        </authorList>
    </citation>
    <scope>NUCLEOTIDE SEQUENCE [LARGE SCALE GENOMIC DNA]</scope>
    <source>
        <strain evidence="5 6">CFAM-422</strain>
    </source>
</reference>
<name>A0A9P4XCE5_9HYPO</name>
<comment type="subcellular location">
    <subcellularLocation>
        <location evidence="1">Cell envelope</location>
    </subcellularLocation>
</comment>
<feature type="signal peptide" evidence="4">
    <location>
        <begin position="1"/>
        <end position="16"/>
    </location>
</feature>
<keyword evidence="3" id="KW-1015">Disulfide bond</keyword>
<feature type="chain" id="PRO_5040393994" evidence="4">
    <location>
        <begin position="17"/>
        <end position="112"/>
    </location>
</feature>
<dbReference type="AlphaFoldDB" id="A0A9P4XCE5"/>
<comment type="similarity">
    <text evidence="2">Belongs to the cerato-ulmin hydrophobin family.</text>
</comment>
<dbReference type="InterPro" id="IPR036686">
    <property type="entry name" value="Class_II_Hydrophobin_sf"/>
</dbReference>
<keyword evidence="4" id="KW-0732">Signal</keyword>
<dbReference type="CDD" id="cd23508">
    <property type="entry name" value="hydrophobin_II"/>
    <property type="match status" value="1"/>
</dbReference>
<dbReference type="GO" id="GO:0005576">
    <property type="term" value="C:extracellular region"/>
    <property type="evidence" value="ECO:0007669"/>
    <property type="project" value="InterPro"/>
</dbReference>
<dbReference type="SUPFAM" id="SSF101751">
    <property type="entry name" value="Hydrophobin II, HfbII"/>
    <property type="match status" value="1"/>
</dbReference>
<evidence type="ECO:0000256" key="1">
    <source>
        <dbReference type="ARBA" id="ARBA00004196"/>
    </source>
</evidence>
<dbReference type="Gene3D" id="3.20.120.10">
    <property type="entry name" value="Hydrophobin"/>
    <property type="match status" value="1"/>
</dbReference>
<dbReference type="Pfam" id="PF06766">
    <property type="entry name" value="Hydrophobin_2"/>
    <property type="match status" value="1"/>
</dbReference>
<evidence type="ECO:0000313" key="5">
    <source>
        <dbReference type="EMBL" id="KAF3068551.1"/>
    </source>
</evidence>
<proteinExistence type="inferred from homology"/>
<evidence type="ECO:0000313" key="6">
    <source>
        <dbReference type="Proteomes" id="UP000801864"/>
    </source>
</evidence>
<sequence>MKFFTIATLLAAVAVASPLEDALNVGSEWWGDHDHNDHDDHIAHICPQGLYSNPQCCGSWLLGIIGLDCHMPNEKFYDSEDLRKTCTKAKESALCCVASVSDEAILCQPPLA</sequence>
<evidence type="ECO:0000256" key="3">
    <source>
        <dbReference type="ARBA" id="ARBA00023157"/>
    </source>
</evidence>
<accession>A0A9P4XCE5</accession>
<comment type="caution">
    <text evidence="5">The sequence shown here is derived from an EMBL/GenBank/DDBJ whole genome shotgun (WGS) entry which is preliminary data.</text>
</comment>